<evidence type="ECO:0000313" key="2">
    <source>
        <dbReference type="EMBL" id="QEW06077.1"/>
    </source>
</evidence>
<keyword evidence="1" id="KW-0472">Membrane</keyword>
<evidence type="ECO:0000256" key="1">
    <source>
        <dbReference type="SAM" id="Phobius"/>
    </source>
</evidence>
<proteinExistence type="predicted"/>
<dbReference type="RefSeq" id="WP_151054108.1">
    <property type="nucleotide sequence ID" value="NZ_CP044222.1"/>
</dbReference>
<name>A0A5J6LBW7_9GAMM</name>
<dbReference type="AlphaFoldDB" id="A0A5J6LBW7"/>
<organism evidence="2 3">
    <name type="scientific">Nitrincola iocasae</name>
    <dbReference type="NCBI Taxonomy" id="2614693"/>
    <lineage>
        <taxon>Bacteria</taxon>
        <taxon>Pseudomonadati</taxon>
        <taxon>Pseudomonadota</taxon>
        <taxon>Gammaproteobacteria</taxon>
        <taxon>Oceanospirillales</taxon>
        <taxon>Oceanospirillaceae</taxon>
        <taxon>Nitrincola</taxon>
    </lineage>
</organism>
<keyword evidence="1" id="KW-0812">Transmembrane</keyword>
<evidence type="ECO:0000313" key="3">
    <source>
        <dbReference type="Proteomes" id="UP000325606"/>
    </source>
</evidence>
<gene>
    <name evidence="2" type="ORF">F5I99_05960</name>
</gene>
<sequence length="163" mass="18249">MTDDPTPKKGTPNRQWTLLVLIALVLLALLVLPKWVNEQQTEDSVFIPPLPCNLHQGVCIASSGKQVLQLSLSPGPLASTQPLNIEVRLQHFDASQVMLDLQGVEMYMGLNQTQLQQDPERPDVWRGTTELAVCTTGEMTWRASVYIDTIDSLYSTHFDFDAR</sequence>
<evidence type="ECO:0008006" key="4">
    <source>
        <dbReference type="Google" id="ProtNLM"/>
    </source>
</evidence>
<reference evidence="2 3" key="1">
    <citation type="submission" date="2019-09" db="EMBL/GenBank/DDBJ databases">
        <title>Nitrincola iocasae sp. nov., a bacterium isolated from the sediment collected at a cold seep field in South China Sea.</title>
        <authorList>
            <person name="Zhang H."/>
            <person name="Wang H."/>
            <person name="Li C."/>
        </authorList>
    </citation>
    <scope>NUCLEOTIDE SEQUENCE [LARGE SCALE GENOMIC DNA]</scope>
    <source>
        <strain evidence="2 3">KXZD1103</strain>
    </source>
</reference>
<dbReference type="EMBL" id="CP044222">
    <property type="protein sequence ID" value="QEW06077.1"/>
    <property type="molecule type" value="Genomic_DNA"/>
</dbReference>
<dbReference type="KEGG" id="nik:F5I99_05960"/>
<protein>
    <recommendedName>
        <fullName evidence="4">Reelin domain-containing protein</fullName>
    </recommendedName>
</protein>
<feature type="transmembrane region" description="Helical" evidence="1">
    <location>
        <begin position="16"/>
        <end position="36"/>
    </location>
</feature>
<accession>A0A5J6LBW7</accession>
<keyword evidence="3" id="KW-1185">Reference proteome</keyword>
<dbReference type="Proteomes" id="UP000325606">
    <property type="component" value="Chromosome"/>
</dbReference>
<keyword evidence="1" id="KW-1133">Transmembrane helix</keyword>